<keyword evidence="4 8" id="KW-0238">DNA-binding</keyword>
<dbReference type="GO" id="GO:0005667">
    <property type="term" value="C:transcription regulator complex"/>
    <property type="evidence" value="ECO:0007669"/>
    <property type="project" value="InterPro"/>
</dbReference>
<dbReference type="PANTHER" id="PTHR12548:SF19">
    <property type="entry name" value="TRANSCRIPTION FACTOR-LIKE PROTEIN DPA"/>
    <property type="match status" value="1"/>
</dbReference>
<organism evidence="11 12">
    <name type="scientific">Carex littledalei</name>
    <dbReference type="NCBI Taxonomy" id="544730"/>
    <lineage>
        <taxon>Eukaryota</taxon>
        <taxon>Viridiplantae</taxon>
        <taxon>Streptophyta</taxon>
        <taxon>Embryophyta</taxon>
        <taxon>Tracheophyta</taxon>
        <taxon>Spermatophyta</taxon>
        <taxon>Magnoliopsida</taxon>
        <taxon>Liliopsida</taxon>
        <taxon>Poales</taxon>
        <taxon>Cyperaceae</taxon>
        <taxon>Cyperoideae</taxon>
        <taxon>Cariceae</taxon>
        <taxon>Carex</taxon>
        <taxon>Carex subgen. Euthyceras</taxon>
    </lineage>
</organism>
<feature type="domain" description="E2F/DP family winged-helix DNA-binding" evidence="10">
    <location>
        <begin position="8"/>
        <end position="69"/>
    </location>
</feature>
<comment type="similarity">
    <text evidence="2 8">Belongs to the E2F/DP family.</text>
</comment>
<name>A0A833QXB9_9POAL</name>
<reference evidence="11" key="1">
    <citation type="submission" date="2020-01" db="EMBL/GenBank/DDBJ databases">
        <title>Genome sequence of Kobresia littledalei, the first chromosome-level genome in the family Cyperaceae.</title>
        <authorList>
            <person name="Qu G."/>
        </authorList>
    </citation>
    <scope>NUCLEOTIDE SEQUENCE</scope>
    <source>
        <strain evidence="11">C.B.Clarke</strain>
        <tissue evidence="11">Leaf</tissue>
    </source>
</reference>
<evidence type="ECO:0000313" key="11">
    <source>
        <dbReference type="EMBL" id="KAF3334840.1"/>
    </source>
</evidence>
<proteinExistence type="inferred from homology"/>
<gene>
    <name evidence="11" type="ORF">FCM35_KLT21444</name>
</gene>
<keyword evidence="3 8" id="KW-0805">Transcription regulation</keyword>
<dbReference type="SUPFAM" id="SSF46785">
    <property type="entry name" value="Winged helix' DNA-binding domain"/>
    <property type="match status" value="1"/>
</dbReference>
<dbReference type="InterPro" id="IPR038168">
    <property type="entry name" value="TF_DP_C_sf"/>
</dbReference>
<dbReference type="GO" id="GO:0051726">
    <property type="term" value="P:regulation of cell cycle"/>
    <property type="evidence" value="ECO:0007669"/>
    <property type="project" value="InterPro"/>
</dbReference>
<comment type="caution">
    <text evidence="11">The sequence shown here is derived from an EMBL/GenBank/DDBJ whole genome shotgun (WGS) entry which is preliminary data.</text>
</comment>
<evidence type="ECO:0000256" key="1">
    <source>
        <dbReference type="ARBA" id="ARBA00004123"/>
    </source>
</evidence>
<dbReference type="Pfam" id="PF02319">
    <property type="entry name" value="WHD_E2F_TDP"/>
    <property type="match status" value="1"/>
</dbReference>
<comment type="subcellular location">
    <subcellularLocation>
        <location evidence="1 8">Nucleus</location>
    </subcellularLocation>
</comment>
<dbReference type="SMART" id="SM01138">
    <property type="entry name" value="DP"/>
    <property type="match status" value="1"/>
</dbReference>
<dbReference type="Gene3D" id="1.10.10.10">
    <property type="entry name" value="Winged helix-like DNA-binding domain superfamily/Winged helix DNA-binding domain"/>
    <property type="match status" value="1"/>
</dbReference>
<dbReference type="InterPro" id="IPR036390">
    <property type="entry name" value="WH_DNA-bd_sf"/>
</dbReference>
<evidence type="ECO:0000259" key="9">
    <source>
        <dbReference type="SMART" id="SM01138"/>
    </source>
</evidence>
<dbReference type="InterPro" id="IPR015648">
    <property type="entry name" value="Transcrpt_fac_DP"/>
</dbReference>
<dbReference type="AlphaFoldDB" id="A0A833QXB9"/>
<dbReference type="GO" id="GO:0000981">
    <property type="term" value="F:DNA-binding transcription factor activity, RNA polymerase II-specific"/>
    <property type="evidence" value="ECO:0007669"/>
    <property type="project" value="TreeGrafter"/>
</dbReference>
<dbReference type="PANTHER" id="PTHR12548">
    <property type="entry name" value="TRANSCRIPTION FACTOR DP"/>
    <property type="match status" value="1"/>
</dbReference>
<dbReference type="SUPFAM" id="SSF144074">
    <property type="entry name" value="E2F-DP heterodimerization region"/>
    <property type="match status" value="1"/>
</dbReference>
<evidence type="ECO:0000256" key="3">
    <source>
        <dbReference type="ARBA" id="ARBA00023015"/>
    </source>
</evidence>
<keyword evidence="5 8" id="KW-0804">Transcription</keyword>
<evidence type="ECO:0000256" key="2">
    <source>
        <dbReference type="ARBA" id="ARBA00010940"/>
    </source>
</evidence>
<dbReference type="SMART" id="SM01372">
    <property type="entry name" value="E2F_TDP"/>
    <property type="match status" value="1"/>
</dbReference>
<keyword evidence="12" id="KW-1185">Reference proteome</keyword>
<dbReference type="InterPro" id="IPR037241">
    <property type="entry name" value="E2F-DP_heterodim"/>
</dbReference>
<evidence type="ECO:0000256" key="4">
    <source>
        <dbReference type="ARBA" id="ARBA00023125"/>
    </source>
</evidence>
<accession>A0A833QXB9</accession>
<protein>
    <submittedName>
        <fullName evidence="11">Transcription factor-like protein DPB</fullName>
    </submittedName>
</protein>
<dbReference type="InterPro" id="IPR036388">
    <property type="entry name" value="WH-like_DNA-bd_sf"/>
</dbReference>
<evidence type="ECO:0000256" key="7">
    <source>
        <dbReference type="ARBA" id="ARBA00023306"/>
    </source>
</evidence>
<dbReference type="OrthoDB" id="552115at2759"/>
<dbReference type="Gene3D" id="1.20.140.80">
    <property type="entry name" value="Transcription factor DP"/>
    <property type="match status" value="1"/>
</dbReference>
<dbReference type="Pfam" id="PF08781">
    <property type="entry name" value="DP"/>
    <property type="match status" value="1"/>
</dbReference>
<feature type="domain" description="Transcription factor DP C-terminal" evidence="9">
    <location>
        <begin position="76"/>
        <end position="198"/>
    </location>
</feature>
<dbReference type="Proteomes" id="UP000623129">
    <property type="component" value="Unassembled WGS sequence"/>
</dbReference>
<sequence length="206" mass="23882">MVWYCIRSIDADLVLVSEEILSDINRLESSSQQIEFDEKNLRRRIYDAFNVLESIGIIARDKKEVWWIGFPHTKSEYVQRLQKHRKELLSRIQKKMNFLKEIEDQYLDLRNLASRNQKSERPASVSSGVALPFLLIKTSPLATVEIDISEDTRLIHFEFNGTPFTMHDDASVLKAMRFQAEGRPENVNEIILDGSHLMSPSMQNAT</sequence>
<dbReference type="InterPro" id="IPR003316">
    <property type="entry name" value="E2F_WHTH_DNA-bd_dom"/>
</dbReference>
<dbReference type="GO" id="GO:0000977">
    <property type="term" value="F:RNA polymerase II transcription regulatory region sequence-specific DNA binding"/>
    <property type="evidence" value="ECO:0007669"/>
    <property type="project" value="TreeGrafter"/>
</dbReference>
<dbReference type="EMBL" id="SWLB01000009">
    <property type="protein sequence ID" value="KAF3334840.1"/>
    <property type="molecule type" value="Genomic_DNA"/>
</dbReference>
<keyword evidence="7" id="KW-0131">Cell cycle</keyword>
<dbReference type="InterPro" id="IPR014889">
    <property type="entry name" value="Transc_factor_DP_C"/>
</dbReference>
<evidence type="ECO:0000313" key="12">
    <source>
        <dbReference type="Proteomes" id="UP000623129"/>
    </source>
</evidence>
<dbReference type="CDD" id="cd14458">
    <property type="entry name" value="DP_DD"/>
    <property type="match status" value="1"/>
</dbReference>
<evidence type="ECO:0000259" key="10">
    <source>
        <dbReference type="SMART" id="SM01372"/>
    </source>
</evidence>
<evidence type="ECO:0000256" key="6">
    <source>
        <dbReference type="ARBA" id="ARBA00023242"/>
    </source>
</evidence>
<evidence type="ECO:0000256" key="8">
    <source>
        <dbReference type="RuleBase" id="RU003796"/>
    </source>
</evidence>
<dbReference type="GO" id="GO:0005634">
    <property type="term" value="C:nucleus"/>
    <property type="evidence" value="ECO:0007669"/>
    <property type="project" value="UniProtKB-SubCell"/>
</dbReference>
<keyword evidence="6 8" id="KW-0539">Nucleus</keyword>
<evidence type="ECO:0000256" key="5">
    <source>
        <dbReference type="ARBA" id="ARBA00023163"/>
    </source>
</evidence>